<feature type="region of interest" description="Disordered" evidence="1">
    <location>
        <begin position="29"/>
        <end position="80"/>
    </location>
</feature>
<accession>A0A4D4MYB8</accession>
<evidence type="ECO:0000313" key="3">
    <source>
        <dbReference type="Proteomes" id="UP000299211"/>
    </source>
</evidence>
<sequence>MVTVNGEGVVLRSWRGRGAVFPARKSGRDFDVAATEGEPAGRAGEGSSVLIGHQRDPDVVHDERREGQGVEDLVEAEPLR</sequence>
<organism evidence="2 3">
    <name type="scientific">Streptomyces avermitilis</name>
    <dbReference type="NCBI Taxonomy" id="33903"/>
    <lineage>
        <taxon>Bacteria</taxon>
        <taxon>Bacillati</taxon>
        <taxon>Actinomycetota</taxon>
        <taxon>Actinomycetes</taxon>
        <taxon>Kitasatosporales</taxon>
        <taxon>Streptomycetaceae</taxon>
        <taxon>Streptomyces</taxon>
    </lineage>
</organism>
<dbReference type="AlphaFoldDB" id="A0A4D4MYB8"/>
<comment type="caution">
    <text evidence="2">The sequence shown here is derived from an EMBL/GenBank/DDBJ whole genome shotgun (WGS) entry which is preliminary data.</text>
</comment>
<proteinExistence type="predicted"/>
<evidence type="ECO:0000313" key="2">
    <source>
        <dbReference type="EMBL" id="GDY76666.1"/>
    </source>
</evidence>
<dbReference type="Proteomes" id="UP000299211">
    <property type="component" value="Unassembled WGS sequence"/>
</dbReference>
<evidence type="ECO:0000256" key="1">
    <source>
        <dbReference type="SAM" id="MobiDB-lite"/>
    </source>
</evidence>
<reference evidence="2 3" key="1">
    <citation type="submission" date="2019-04" db="EMBL/GenBank/DDBJ databases">
        <title>Draft genome sequences of Streptomyces avermitilis ATCC 31267.</title>
        <authorList>
            <person name="Komaki H."/>
            <person name="Tamura T."/>
            <person name="Hosoyama A."/>
        </authorList>
    </citation>
    <scope>NUCLEOTIDE SEQUENCE [LARGE SCALE GENOMIC DNA]</scope>
    <source>
        <strain evidence="2 3">ATCC 31267</strain>
    </source>
</reference>
<protein>
    <submittedName>
        <fullName evidence="2">Uncharacterized protein</fullName>
    </submittedName>
</protein>
<name>A0A4D4MYB8_STRAX</name>
<dbReference type="EMBL" id="BJHY01000001">
    <property type="protein sequence ID" value="GDY76666.1"/>
    <property type="molecule type" value="Genomic_DNA"/>
</dbReference>
<feature type="compositionally biased region" description="Basic and acidic residues" evidence="1">
    <location>
        <begin position="53"/>
        <end position="68"/>
    </location>
</feature>
<gene>
    <name evidence="2" type="ORF">SAV31267_061510</name>
</gene>